<evidence type="ECO:0000313" key="4">
    <source>
        <dbReference type="EMBL" id="KAE9167958.1"/>
    </source>
</evidence>
<dbReference type="AlphaFoldDB" id="A0A6A3VUX3"/>
<evidence type="ECO:0000313" key="8">
    <source>
        <dbReference type="Proteomes" id="UP000460718"/>
    </source>
</evidence>
<gene>
    <name evidence="4" type="ORF">PF005_g28577</name>
    <name evidence="3" type="ORF">PF006_g20102</name>
    <name evidence="1" type="ORF">PF009_g19556</name>
    <name evidence="2" type="ORF">PF011_g27559</name>
</gene>
<evidence type="ECO:0000313" key="7">
    <source>
        <dbReference type="Proteomes" id="UP000440732"/>
    </source>
</evidence>
<name>A0A6A3VUX3_9STRA</name>
<dbReference type="EMBL" id="QXGF01001391">
    <property type="protein sequence ID" value="KAE8930347.1"/>
    <property type="molecule type" value="Genomic_DNA"/>
</dbReference>
<proteinExistence type="predicted"/>
<dbReference type="Proteomes" id="UP000460718">
    <property type="component" value="Unassembled WGS sequence"/>
</dbReference>
<dbReference type="Proteomes" id="UP000440732">
    <property type="component" value="Unassembled WGS sequence"/>
</dbReference>
<organism evidence="4 6">
    <name type="scientific">Phytophthora fragariae</name>
    <dbReference type="NCBI Taxonomy" id="53985"/>
    <lineage>
        <taxon>Eukaryota</taxon>
        <taxon>Sar</taxon>
        <taxon>Stramenopiles</taxon>
        <taxon>Oomycota</taxon>
        <taxon>Peronosporomycetes</taxon>
        <taxon>Peronosporales</taxon>
        <taxon>Peronosporaceae</taxon>
        <taxon>Phytophthora</taxon>
    </lineage>
</organism>
<sequence length="132" mass="15002">MYTCRAPQPALAITREVCVAFCGACIGAIHFERVKVDRADDQDKDIARGPFDERQEKRDEAELSVETCRLLMVFNQPTYTRVESLQTRTRSSMLAACMQLHVQLSARRVEAGLTRVTWPSRRAPMRCPSTLL</sequence>
<dbReference type="EMBL" id="QXGA01001727">
    <property type="protein sequence ID" value="KAE9111899.1"/>
    <property type="molecule type" value="Genomic_DNA"/>
</dbReference>
<dbReference type="Proteomes" id="UP000433483">
    <property type="component" value="Unassembled WGS sequence"/>
</dbReference>
<evidence type="ECO:0000313" key="1">
    <source>
        <dbReference type="EMBL" id="KAE8930347.1"/>
    </source>
</evidence>
<evidence type="ECO:0000313" key="6">
    <source>
        <dbReference type="Proteomes" id="UP000433483"/>
    </source>
</evidence>
<dbReference type="OrthoDB" id="10642449at2759"/>
<dbReference type="Proteomes" id="UP000429523">
    <property type="component" value="Unassembled WGS sequence"/>
</dbReference>
<evidence type="ECO:0000313" key="2">
    <source>
        <dbReference type="EMBL" id="KAE8967429.1"/>
    </source>
</evidence>
<dbReference type="EMBL" id="QXFW01004057">
    <property type="protein sequence ID" value="KAE8967429.1"/>
    <property type="molecule type" value="Genomic_DNA"/>
</dbReference>
<comment type="caution">
    <text evidence="4">The sequence shown here is derived from an EMBL/GenBank/DDBJ whole genome shotgun (WGS) entry which is preliminary data.</text>
</comment>
<evidence type="ECO:0000313" key="5">
    <source>
        <dbReference type="Proteomes" id="UP000429523"/>
    </source>
</evidence>
<dbReference type="EMBL" id="QXGB01004004">
    <property type="protein sequence ID" value="KAE9167958.1"/>
    <property type="molecule type" value="Genomic_DNA"/>
</dbReference>
<keyword evidence="6" id="KW-1185">Reference proteome</keyword>
<reference evidence="5 6" key="1">
    <citation type="submission" date="2018-08" db="EMBL/GenBank/DDBJ databases">
        <title>Genomic investigation of the strawberry pathogen Phytophthora fragariae indicates pathogenicity is determined by transcriptional variation in three key races.</title>
        <authorList>
            <person name="Adams T.M."/>
            <person name="Armitage A.D."/>
            <person name="Sobczyk M.K."/>
            <person name="Bates H.J."/>
            <person name="Dunwell J.M."/>
            <person name="Nellist C.F."/>
            <person name="Harrison R.J."/>
        </authorList>
    </citation>
    <scope>NUCLEOTIDE SEQUENCE [LARGE SCALE GENOMIC DNA]</scope>
    <source>
        <strain evidence="4 6">NOV-27</strain>
        <strain evidence="3 7">NOV-5</strain>
        <strain evidence="1 5">NOV-9</strain>
        <strain evidence="2 8">SCRP245</strain>
    </source>
</reference>
<protein>
    <submittedName>
        <fullName evidence="4">Uncharacterized protein</fullName>
    </submittedName>
</protein>
<evidence type="ECO:0000313" key="3">
    <source>
        <dbReference type="EMBL" id="KAE9111899.1"/>
    </source>
</evidence>
<accession>A0A6A3VUX3</accession>